<dbReference type="SMART" id="SM00388">
    <property type="entry name" value="HisKA"/>
    <property type="match status" value="1"/>
</dbReference>
<dbReference type="InterPro" id="IPR004358">
    <property type="entry name" value="Sig_transdc_His_kin-like_C"/>
</dbReference>
<feature type="domain" description="Response regulatory" evidence="10">
    <location>
        <begin position="1030"/>
        <end position="1145"/>
    </location>
</feature>
<dbReference type="InterPro" id="IPR001789">
    <property type="entry name" value="Sig_transdc_resp-reg_receiver"/>
</dbReference>
<evidence type="ECO:0000256" key="2">
    <source>
        <dbReference type="ARBA" id="ARBA00012438"/>
    </source>
</evidence>
<evidence type="ECO:0000256" key="5">
    <source>
        <dbReference type="ARBA" id="ARBA00023125"/>
    </source>
</evidence>
<dbReference type="SMART" id="SM00387">
    <property type="entry name" value="HATPase_c"/>
    <property type="match status" value="1"/>
</dbReference>
<dbReference type="InterPro" id="IPR003594">
    <property type="entry name" value="HATPase_dom"/>
</dbReference>
<dbReference type="InterPro" id="IPR036097">
    <property type="entry name" value="HisK_dim/P_sf"/>
</dbReference>
<dbReference type="InterPro" id="IPR036890">
    <property type="entry name" value="HATPase_C_sf"/>
</dbReference>
<evidence type="ECO:0000256" key="1">
    <source>
        <dbReference type="ARBA" id="ARBA00000085"/>
    </source>
</evidence>
<dbReference type="Pfam" id="PF02518">
    <property type="entry name" value="HATPase_c"/>
    <property type="match status" value="1"/>
</dbReference>
<feature type="modified residue" description="4-aspartylphosphate" evidence="7">
    <location>
        <position position="1078"/>
    </location>
</feature>
<dbReference type="Proteomes" id="UP000478837">
    <property type="component" value="Unassembled WGS sequence"/>
</dbReference>
<dbReference type="InterPro" id="IPR003661">
    <property type="entry name" value="HisK_dim/P_dom"/>
</dbReference>
<dbReference type="InterPro" id="IPR011006">
    <property type="entry name" value="CheY-like_superfamily"/>
</dbReference>
<name>A0A6L9MUN2_9ALTE</name>
<dbReference type="InterPro" id="IPR011047">
    <property type="entry name" value="Quinoprotein_ADH-like_sf"/>
</dbReference>
<dbReference type="Gene3D" id="2.130.10.10">
    <property type="entry name" value="YVTN repeat-like/Quinoprotein amine dehydrogenase"/>
    <property type="match status" value="3"/>
</dbReference>
<dbReference type="GO" id="GO:0000155">
    <property type="term" value="F:phosphorelay sensor kinase activity"/>
    <property type="evidence" value="ECO:0007669"/>
    <property type="project" value="InterPro"/>
</dbReference>
<dbReference type="PROSITE" id="PS00041">
    <property type="entry name" value="HTH_ARAC_FAMILY_1"/>
    <property type="match status" value="1"/>
</dbReference>
<dbReference type="PANTHER" id="PTHR43547">
    <property type="entry name" value="TWO-COMPONENT HISTIDINE KINASE"/>
    <property type="match status" value="1"/>
</dbReference>
<dbReference type="InterPro" id="IPR013783">
    <property type="entry name" value="Ig-like_fold"/>
</dbReference>
<keyword evidence="4" id="KW-0805">Transcription regulation</keyword>
<dbReference type="SUPFAM" id="SSF55874">
    <property type="entry name" value="ATPase domain of HSP90 chaperone/DNA topoisomerase II/histidine kinase"/>
    <property type="match status" value="1"/>
</dbReference>
<feature type="domain" description="Histidine kinase" evidence="9">
    <location>
        <begin position="801"/>
        <end position="1008"/>
    </location>
</feature>
<evidence type="ECO:0000259" key="9">
    <source>
        <dbReference type="PROSITE" id="PS50109"/>
    </source>
</evidence>
<evidence type="ECO:0000313" key="12">
    <source>
        <dbReference type="Proteomes" id="UP000478837"/>
    </source>
</evidence>
<dbReference type="InterPro" id="IPR005467">
    <property type="entry name" value="His_kinase_dom"/>
</dbReference>
<dbReference type="InterPro" id="IPR018060">
    <property type="entry name" value="HTH_AraC"/>
</dbReference>
<dbReference type="SUPFAM" id="SSF46689">
    <property type="entry name" value="Homeodomain-like"/>
    <property type="match status" value="1"/>
</dbReference>
<dbReference type="SMART" id="SM00342">
    <property type="entry name" value="HTH_ARAC"/>
    <property type="match status" value="1"/>
</dbReference>
<dbReference type="Gene3D" id="1.10.287.130">
    <property type="match status" value="1"/>
</dbReference>
<gene>
    <name evidence="11" type="ORF">GTW09_10560</name>
</gene>
<dbReference type="PANTHER" id="PTHR43547:SF2">
    <property type="entry name" value="HYBRID SIGNAL TRANSDUCTION HISTIDINE KINASE C"/>
    <property type="match status" value="1"/>
</dbReference>
<evidence type="ECO:0000256" key="4">
    <source>
        <dbReference type="ARBA" id="ARBA00023015"/>
    </source>
</evidence>
<dbReference type="SUPFAM" id="SSF50998">
    <property type="entry name" value="Quinoprotein alcohol dehydrogenase-like"/>
    <property type="match status" value="1"/>
</dbReference>
<dbReference type="Pfam" id="PF00512">
    <property type="entry name" value="HisKA"/>
    <property type="match status" value="1"/>
</dbReference>
<dbReference type="PRINTS" id="PR00344">
    <property type="entry name" value="BCTRLSENSOR"/>
</dbReference>
<dbReference type="GO" id="GO:0003700">
    <property type="term" value="F:DNA-binding transcription factor activity"/>
    <property type="evidence" value="ECO:0007669"/>
    <property type="project" value="InterPro"/>
</dbReference>
<dbReference type="Pfam" id="PF00072">
    <property type="entry name" value="Response_reg"/>
    <property type="match status" value="1"/>
</dbReference>
<dbReference type="RefSeq" id="WP_163111856.1">
    <property type="nucleotide sequence ID" value="NZ_JAAAWP010000006.1"/>
</dbReference>
<reference evidence="11 12" key="1">
    <citation type="submission" date="2020-01" db="EMBL/GenBank/DDBJ databases">
        <title>Genomes of bacteria type strains.</title>
        <authorList>
            <person name="Chen J."/>
            <person name="Zhu S."/>
            <person name="Yang J."/>
        </authorList>
    </citation>
    <scope>NUCLEOTIDE SEQUENCE [LARGE SCALE GENOMIC DNA]</scope>
    <source>
        <strain evidence="11 12">LMG 22958</strain>
    </source>
</reference>
<organism evidence="11 12">
    <name type="scientific">Alteromonas hispanica</name>
    <dbReference type="NCBI Taxonomy" id="315421"/>
    <lineage>
        <taxon>Bacteria</taxon>
        <taxon>Pseudomonadati</taxon>
        <taxon>Pseudomonadota</taxon>
        <taxon>Gammaproteobacteria</taxon>
        <taxon>Alteromonadales</taxon>
        <taxon>Alteromonadaceae</taxon>
        <taxon>Alteromonas/Salinimonas group</taxon>
        <taxon>Alteromonas</taxon>
    </lineage>
</organism>
<comment type="caution">
    <text evidence="11">The sequence shown here is derived from an EMBL/GenBank/DDBJ whole genome shotgun (WGS) entry which is preliminary data.</text>
</comment>
<dbReference type="Pfam" id="PF12833">
    <property type="entry name" value="HTH_18"/>
    <property type="match status" value="1"/>
</dbReference>
<accession>A0A6L9MUN2</accession>
<dbReference type="PROSITE" id="PS50109">
    <property type="entry name" value="HIS_KIN"/>
    <property type="match status" value="1"/>
</dbReference>
<dbReference type="PROSITE" id="PS01124">
    <property type="entry name" value="HTH_ARAC_FAMILY_2"/>
    <property type="match status" value="1"/>
</dbReference>
<dbReference type="Gene3D" id="2.60.40.10">
    <property type="entry name" value="Immunoglobulins"/>
    <property type="match status" value="1"/>
</dbReference>
<dbReference type="InterPro" id="IPR018062">
    <property type="entry name" value="HTH_AraC-typ_CS"/>
</dbReference>
<evidence type="ECO:0000256" key="6">
    <source>
        <dbReference type="ARBA" id="ARBA00023163"/>
    </source>
</evidence>
<dbReference type="Gene3D" id="3.40.50.2300">
    <property type="match status" value="1"/>
</dbReference>
<sequence>MLIGTLSFRYVFLQGFVLILILIIQLSQFVSKASADDLAGRTKFAGIPAGVIRDVESDQQRVYVAAENGVFEIIGATSNKLDYNKPGIETGIISDIQLDGKYLWITEYAVGVFRLDLETRDVVKVFSEHKWSTSVWAIAVTHDYIALSVIDGVVVADKITHELPPINSDINHLTLQDVYSITTSDKNEFLIATRNSYLAISPSENQIEVKALAHDFSKLDYATFVNEIDGKIYLGGNSGFYIVEPDGRESRFISTPGEEPSNIEYIFKSADGNLWVSDGTLWQLKESSLVRPKFMNPTLSSEVVTTIVKIADGPDESLLISSSQLGLIAVSKSQKAVNLLSLNEAVLRNNIHDITLEEEGVLLTTNIGIFSLDETTGVIQLLDESSGLTVKCIRKQEKAFIYASNISAPKFCASQYRHVVTLNNDEFFIYFDDGESAYYYAIHDGAIVDRFKAPRFLIFSTLLSSGELAGYDAFDNVHFQLSKFSWRSISATEAKWQGLQCLLERSDVFLVCTSGAGLKSISKKTGELSSFPYVHQNNLRFIRGAVITQDGNLWITTNMGLFVQMRNGNALKRIAKTEGIFDVDFEYRGVFDVNGKLLILGDKYSYIIDEKKLLENLPSNYSTEVSAVISKISWNDESGSYEKYFPVETSLELPNSLDDISLSFVSESFLYHGTQSLEYRIDKNTGNWSGHDKAEMVISLSDLDAGDHLIQVRVKSPNAVGPIKSLTLTVQPPIWASTQALAVYAFCLLLCVVLWRFGYFTNLKGYLVSTSLYKQLTRYEITDGESKFEKMLKTKEEHISEITHELRTPIQIIQGTLENVSDSEKESDSVLKSVQSNMRRVEQLIEQMQSDSPQLSKVSNYYQSYDIESMRHIVMSLEPLAKAKRQSLDIRSRGDGSVSLVTDSLEKIIINLVENAIKYTDKLGVIKVTFLIENKSFKVTVSDNGVGVTKEQQASIFDRFVRFNNTESGEGLGLSIVKNLVELNQGEILLYSKQGGGTKVSVEFPIDDTEYINAQSSFQDSSAWRGTKQTLLIVDDSREFRTYLFNLLSPKYRCLVAKDGKQAFEVMKTHVVSLVICDQMMGKSDGLSLTKKIREHASLCTTLILMLTASSDASVEKRALEMKVDYFLIKPSSNREIELRVEHLLSLRGACLQTEDQSEANIFKYGCLNIPEFKTEKDMAFYLSFIAVLENNYKDEEFNRDQAAQALLISPRSLNRRMAELFDYNFSEFLSRYRIEKSIPILLGGSSILNACLDVGFATSAYFSTTFKKIMGVPPKMYVEQRSSITPQEKA</sequence>
<dbReference type="EMBL" id="JAAAWP010000006">
    <property type="protein sequence ID" value="NDW21964.1"/>
    <property type="molecule type" value="Genomic_DNA"/>
</dbReference>
<dbReference type="SUPFAM" id="SSF47384">
    <property type="entry name" value="Homodimeric domain of signal transducing histidine kinase"/>
    <property type="match status" value="1"/>
</dbReference>
<evidence type="ECO:0000259" key="8">
    <source>
        <dbReference type="PROSITE" id="PS01124"/>
    </source>
</evidence>
<keyword evidence="6" id="KW-0804">Transcription</keyword>
<evidence type="ECO:0000256" key="3">
    <source>
        <dbReference type="ARBA" id="ARBA00022553"/>
    </source>
</evidence>
<feature type="domain" description="HTH araC/xylS-type" evidence="8">
    <location>
        <begin position="1183"/>
        <end position="1281"/>
    </location>
</feature>
<keyword evidence="3 7" id="KW-0597">Phosphoprotein</keyword>
<evidence type="ECO:0000256" key="7">
    <source>
        <dbReference type="PROSITE-ProRule" id="PRU00169"/>
    </source>
</evidence>
<dbReference type="InterPro" id="IPR009057">
    <property type="entry name" value="Homeodomain-like_sf"/>
</dbReference>
<dbReference type="GO" id="GO:0043565">
    <property type="term" value="F:sequence-specific DNA binding"/>
    <property type="evidence" value="ECO:0007669"/>
    <property type="project" value="InterPro"/>
</dbReference>
<dbReference type="SUPFAM" id="SSF52172">
    <property type="entry name" value="CheY-like"/>
    <property type="match status" value="1"/>
</dbReference>
<comment type="catalytic activity">
    <reaction evidence="1">
        <text>ATP + protein L-histidine = ADP + protein N-phospho-L-histidine.</text>
        <dbReference type="EC" id="2.7.13.3"/>
    </reaction>
</comment>
<dbReference type="SMART" id="SM00448">
    <property type="entry name" value="REC"/>
    <property type="match status" value="1"/>
</dbReference>
<dbReference type="EC" id="2.7.13.3" evidence="2"/>
<dbReference type="Gene3D" id="1.10.10.60">
    <property type="entry name" value="Homeodomain-like"/>
    <property type="match status" value="1"/>
</dbReference>
<dbReference type="InterPro" id="IPR015943">
    <property type="entry name" value="WD40/YVTN_repeat-like_dom_sf"/>
</dbReference>
<proteinExistence type="predicted"/>
<evidence type="ECO:0000259" key="10">
    <source>
        <dbReference type="PROSITE" id="PS50110"/>
    </source>
</evidence>
<keyword evidence="5" id="KW-0238">DNA-binding</keyword>
<dbReference type="CDD" id="cd00075">
    <property type="entry name" value="HATPase"/>
    <property type="match status" value="1"/>
</dbReference>
<protein>
    <recommendedName>
        <fullName evidence="2">histidine kinase</fullName>
        <ecNumber evidence="2">2.7.13.3</ecNumber>
    </recommendedName>
</protein>
<dbReference type="PROSITE" id="PS50110">
    <property type="entry name" value="RESPONSE_REGULATORY"/>
    <property type="match status" value="1"/>
</dbReference>
<dbReference type="CDD" id="cd00156">
    <property type="entry name" value="REC"/>
    <property type="match status" value="1"/>
</dbReference>
<keyword evidence="12" id="KW-1185">Reference proteome</keyword>
<evidence type="ECO:0000313" key="11">
    <source>
        <dbReference type="EMBL" id="NDW21964.1"/>
    </source>
</evidence>
<dbReference type="CDD" id="cd00082">
    <property type="entry name" value="HisKA"/>
    <property type="match status" value="1"/>
</dbReference>
<dbReference type="Gene3D" id="3.30.565.10">
    <property type="entry name" value="Histidine kinase-like ATPase, C-terminal domain"/>
    <property type="match status" value="1"/>
</dbReference>